<feature type="compositionally biased region" description="Low complexity" evidence="1">
    <location>
        <begin position="31"/>
        <end position="47"/>
    </location>
</feature>
<dbReference type="Proteomes" id="UP001363460">
    <property type="component" value="Chromosome"/>
</dbReference>
<evidence type="ECO:0000256" key="2">
    <source>
        <dbReference type="SAM" id="SignalP"/>
    </source>
</evidence>
<sequence>MMRILLAAASTAALLAACSQAPSRPDRTPEASPDAASAPKTATTPAAAPAGAMALGLTVAQLEEADLITSAGVDLGDVQRVDLDASGAVTGLIIEPAGEGGPRWVRIPLDGLTPRKEGDDYDLVSTMTLEQLKAMPAWMP</sequence>
<feature type="region of interest" description="Disordered" evidence="1">
    <location>
        <begin position="20"/>
        <end position="47"/>
    </location>
</feature>
<feature type="chain" id="PRO_5046842702" evidence="2">
    <location>
        <begin position="22"/>
        <end position="140"/>
    </location>
</feature>
<proteinExistence type="predicted"/>
<keyword evidence="4" id="KW-1185">Reference proteome</keyword>
<protein>
    <submittedName>
        <fullName evidence="3">PRC-barrel domain-containing protein</fullName>
    </submittedName>
</protein>
<organism evidence="3 4">
    <name type="scientific">Brevundimonas olei</name>
    <dbReference type="NCBI Taxonomy" id="657642"/>
    <lineage>
        <taxon>Bacteria</taxon>
        <taxon>Pseudomonadati</taxon>
        <taxon>Pseudomonadota</taxon>
        <taxon>Alphaproteobacteria</taxon>
        <taxon>Caulobacterales</taxon>
        <taxon>Caulobacteraceae</taxon>
        <taxon>Brevundimonas</taxon>
    </lineage>
</organism>
<evidence type="ECO:0000313" key="3">
    <source>
        <dbReference type="EMBL" id="WWT55714.1"/>
    </source>
</evidence>
<name>A0ABZ2IJ01_9CAUL</name>
<accession>A0ABZ2IJ01</accession>
<dbReference type="Gene3D" id="2.30.30.240">
    <property type="entry name" value="PRC-barrel domain"/>
    <property type="match status" value="1"/>
</dbReference>
<feature type="signal peptide" evidence="2">
    <location>
        <begin position="1"/>
        <end position="21"/>
    </location>
</feature>
<evidence type="ECO:0000313" key="4">
    <source>
        <dbReference type="Proteomes" id="UP001363460"/>
    </source>
</evidence>
<keyword evidence="2" id="KW-0732">Signal</keyword>
<dbReference type="EMBL" id="CP146369">
    <property type="protein sequence ID" value="WWT55714.1"/>
    <property type="molecule type" value="Genomic_DNA"/>
</dbReference>
<dbReference type="RefSeq" id="WP_291779822.1">
    <property type="nucleotide sequence ID" value="NZ_BAAAGH010000001.1"/>
</dbReference>
<reference evidence="3 4" key="1">
    <citation type="submission" date="2024-02" db="EMBL/GenBank/DDBJ databases">
        <title>Distribution and functional of Brevundimonas-related endobacteria within Verticillium dahliae.</title>
        <authorList>
            <person name="Zeng H."/>
        </authorList>
    </citation>
    <scope>NUCLEOTIDE SEQUENCE [LARGE SCALE GENOMIC DNA]</scope>
    <source>
        <strain evidence="3 4">TRM 44200</strain>
    </source>
</reference>
<gene>
    <name evidence="3" type="ORF">V8J38_04545</name>
</gene>
<evidence type="ECO:0000256" key="1">
    <source>
        <dbReference type="SAM" id="MobiDB-lite"/>
    </source>
</evidence>
<dbReference type="PROSITE" id="PS51257">
    <property type="entry name" value="PROKAR_LIPOPROTEIN"/>
    <property type="match status" value="1"/>
</dbReference>